<organism evidence="2 3">
    <name type="scientific">Archaeoglobus fulgidus</name>
    <dbReference type="NCBI Taxonomy" id="2234"/>
    <lineage>
        <taxon>Archaea</taxon>
        <taxon>Methanobacteriati</taxon>
        <taxon>Methanobacteriota</taxon>
        <taxon>Archaeoglobi</taxon>
        <taxon>Archaeoglobales</taxon>
        <taxon>Archaeoglobaceae</taxon>
        <taxon>Archaeoglobus</taxon>
    </lineage>
</organism>
<sequence length="124" mass="13689">MAKLLYVIEKIGEPLELAEEDQFTIFVGRTPYRIMCTPKNLQELAVGFLISEGIAKSVEDIEFREAPCLQNSNAVFVNVNGNPGESTIRSSGCIGIYREDEVVGKVEVGERFSICRDRKGSGLS</sequence>
<dbReference type="Pfam" id="PF02634">
    <property type="entry name" value="FdhD-NarQ"/>
    <property type="match status" value="1"/>
</dbReference>
<gene>
    <name evidence="1" type="ORF">XD40_2150</name>
    <name evidence="2" type="ORF">XD48_1889</name>
</gene>
<dbReference type="InterPro" id="IPR003786">
    <property type="entry name" value="FdhD"/>
</dbReference>
<dbReference type="Proteomes" id="UP000054015">
    <property type="component" value="Unassembled WGS sequence"/>
</dbReference>
<dbReference type="SUPFAM" id="SSF53927">
    <property type="entry name" value="Cytidine deaminase-like"/>
    <property type="match status" value="1"/>
</dbReference>
<dbReference type="EMBL" id="LGEQ01000059">
    <property type="protein sequence ID" value="KUJ92661.1"/>
    <property type="molecule type" value="Genomic_DNA"/>
</dbReference>
<dbReference type="EMBL" id="LGEX01000071">
    <property type="protein sequence ID" value="KUK05880.1"/>
    <property type="molecule type" value="Genomic_DNA"/>
</dbReference>
<evidence type="ECO:0000313" key="3">
    <source>
        <dbReference type="Proteomes" id="UP000054015"/>
    </source>
</evidence>
<name>A0A101E027_ARCFL</name>
<reference evidence="2" key="1">
    <citation type="journal article" date="2015" name="MBio">
        <title>Genome-resolved metagenomic analysis reveals roles for candidate phyla and other microbial community members in biogeochemical transformations in oil reservoirs.</title>
        <authorList>
            <person name="Hu P."/>
            <person name="Tom L."/>
            <person name="Singh A."/>
            <person name="Thomas B.C."/>
            <person name="Baker B.J."/>
            <person name="Piceno Y.M."/>
            <person name="Andersen G.L."/>
            <person name="Banfield J.F."/>
        </authorList>
    </citation>
    <scope>NUCLEOTIDE SEQUENCE [LARGE SCALE GENOMIC DNA]</scope>
    <source>
        <strain evidence="2">49_2300</strain>
        <strain evidence="1">49_95</strain>
    </source>
</reference>
<dbReference type="PATRIC" id="fig|2234.6.peg.1040"/>
<protein>
    <submittedName>
        <fullName evidence="2">Uncharacterized protein</fullName>
    </submittedName>
</protein>
<reference evidence="3 4" key="2">
    <citation type="journal article" date="2015" name="MBio">
        <title>Genome-Resolved Metagenomic Analysis Reveals Roles for Candidate Phyla and Other Microbial Community Members in Biogeochemical Transformations in Oil Reservoirs.</title>
        <authorList>
            <person name="Hu P."/>
            <person name="Tom L."/>
            <person name="Singh A."/>
            <person name="Thomas B.C."/>
            <person name="Baker B.J."/>
            <person name="Piceno Y.M."/>
            <person name="Andersen G.L."/>
            <person name="Banfield J.F."/>
        </authorList>
    </citation>
    <scope>NUCLEOTIDE SEQUENCE [LARGE SCALE GENOMIC DNA]</scope>
</reference>
<evidence type="ECO:0000313" key="2">
    <source>
        <dbReference type="EMBL" id="KUK05880.1"/>
    </source>
</evidence>
<dbReference type="Gene3D" id="3.10.20.10">
    <property type="match status" value="1"/>
</dbReference>
<comment type="caution">
    <text evidence="2">The sequence shown here is derived from an EMBL/GenBank/DDBJ whole genome shotgun (WGS) entry which is preliminary data.</text>
</comment>
<evidence type="ECO:0000313" key="1">
    <source>
        <dbReference type="EMBL" id="KUJ92661.1"/>
    </source>
</evidence>
<proteinExistence type="predicted"/>
<evidence type="ECO:0000313" key="4">
    <source>
        <dbReference type="Proteomes" id="UP000054307"/>
    </source>
</evidence>
<dbReference type="GO" id="GO:0016783">
    <property type="term" value="F:sulfurtransferase activity"/>
    <property type="evidence" value="ECO:0007669"/>
    <property type="project" value="InterPro"/>
</dbReference>
<accession>A0A101E027</accession>
<dbReference type="Proteomes" id="UP000054307">
    <property type="component" value="Unassembled WGS sequence"/>
</dbReference>
<dbReference type="AlphaFoldDB" id="A0A101E027"/>
<dbReference type="InterPro" id="IPR016193">
    <property type="entry name" value="Cytidine_deaminase-like"/>
</dbReference>